<evidence type="ECO:0000313" key="2">
    <source>
        <dbReference type="EMBL" id="KIU09820.1"/>
    </source>
</evidence>
<protein>
    <submittedName>
        <fullName evidence="3">Uncharacterized protein</fullName>
    </submittedName>
</protein>
<dbReference type="PATRIC" id="fig|1423.173.peg.3756"/>
<dbReference type="Proteomes" id="UP000032247">
    <property type="component" value="Unassembled WGS sequence"/>
</dbReference>
<feature type="compositionally biased region" description="Basic and acidic residues" evidence="1">
    <location>
        <begin position="18"/>
        <end position="27"/>
    </location>
</feature>
<dbReference type="AlphaFoldDB" id="A0A0D1JBS0"/>
<dbReference type="EMBL" id="JXBC01000008">
    <property type="protein sequence ID" value="KIU09824.1"/>
    <property type="molecule type" value="Genomic_DNA"/>
</dbReference>
<feature type="region of interest" description="Disordered" evidence="1">
    <location>
        <begin position="1"/>
        <end position="27"/>
    </location>
</feature>
<dbReference type="EMBL" id="JXBC01000008">
    <property type="protein sequence ID" value="KIU09820.1"/>
    <property type="molecule type" value="Genomic_DNA"/>
</dbReference>
<name>A0A0D1JBS0_BACIU</name>
<evidence type="ECO:0000256" key="1">
    <source>
        <dbReference type="SAM" id="MobiDB-lite"/>
    </source>
</evidence>
<dbReference type="RefSeq" id="WP_269775335.1">
    <property type="nucleotide sequence ID" value="NC_001765.1"/>
</dbReference>
<sequence>MEQKKMDGSASQKISKQPKMEHWVKNNKADSKESAFFIFKRV</sequence>
<evidence type="ECO:0000313" key="4">
    <source>
        <dbReference type="Proteomes" id="UP000032247"/>
    </source>
</evidence>
<proteinExistence type="predicted"/>
<reference evidence="3 4" key="1">
    <citation type="submission" date="2014-12" db="EMBL/GenBank/DDBJ databases">
        <title>Comparative genome analysis of Bacillus coagulans HM-08, Clostridium butyricum HM-68, Bacillus subtilis HM-66 and Bacillus licheniformis BL-09.</title>
        <authorList>
            <person name="Zhang H."/>
        </authorList>
    </citation>
    <scope>NUCLEOTIDE SEQUENCE [LARGE SCALE GENOMIC DNA]</scope>
    <source>
        <strain evidence="3 4">HM-66</strain>
    </source>
</reference>
<accession>A0A0D1JBS0</accession>
<organism evidence="3 4">
    <name type="scientific">Bacillus subtilis</name>
    <dbReference type="NCBI Taxonomy" id="1423"/>
    <lineage>
        <taxon>Bacteria</taxon>
        <taxon>Bacillati</taxon>
        <taxon>Bacillota</taxon>
        <taxon>Bacilli</taxon>
        <taxon>Bacillales</taxon>
        <taxon>Bacillaceae</taxon>
        <taxon>Bacillus</taxon>
    </lineage>
</organism>
<evidence type="ECO:0000313" key="3">
    <source>
        <dbReference type="EMBL" id="KIU09824.1"/>
    </source>
</evidence>
<comment type="caution">
    <text evidence="3">The sequence shown here is derived from an EMBL/GenBank/DDBJ whole genome shotgun (WGS) entry which is preliminary data.</text>
</comment>
<gene>
    <name evidence="2" type="ORF">SC09_contig11orf00007</name>
    <name evidence="3" type="ORF">SC09_contig11orf00012</name>
</gene>